<name>A0A7G7CS95_9CORY</name>
<evidence type="ECO:0000313" key="6">
    <source>
        <dbReference type="Proteomes" id="UP000515743"/>
    </source>
</evidence>
<evidence type="ECO:0000259" key="4">
    <source>
        <dbReference type="Pfam" id="PF24481"/>
    </source>
</evidence>
<proteinExistence type="predicted"/>
<dbReference type="Pfam" id="PF24481">
    <property type="entry name" value="CT398_CC"/>
    <property type="match status" value="1"/>
</dbReference>
<reference evidence="5 6" key="1">
    <citation type="submission" date="2020-07" db="EMBL/GenBank/DDBJ databases">
        <title>Complete genome and description of Corynebacterium incognita strain Marseille-Q3630 sp. nov.</title>
        <authorList>
            <person name="Boxberger M."/>
        </authorList>
    </citation>
    <scope>NUCLEOTIDE SEQUENCE [LARGE SCALE GENOMIC DNA]</scope>
    <source>
        <strain evidence="5 6">Marseille-Q3630</strain>
    </source>
</reference>
<dbReference type="InterPro" id="IPR056003">
    <property type="entry name" value="CT398_CC_hairpin"/>
</dbReference>
<dbReference type="EMBL" id="CP059404">
    <property type="protein sequence ID" value="QNE90461.1"/>
    <property type="molecule type" value="Genomic_DNA"/>
</dbReference>
<gene>
    <name evidence="5" type="ORF">H0194_02445</name>
</gene>
<dbReference type="InterPro" id="IPR003743">
    <property type="entry name" value="Zf-RING_7"/>
</dbReference>
<evidence type="ECO:0000313" key="5">
    <source>
        <dbReference type="EMBL" id="QNE90461.1"/>
    </source>
</evidence>
<accession>A0A7G7CS95</accession>
<feature type="region of interest" description="Disordered" evidence="2">
    <location>
        <begin position="74"/>
        <end position="94"/>
    </location>
</feature>
<dbReference type="RefSeq" id="WP_185176834.1">
    <property type="nucleotide sequence ID" value="NZ_CP059404.1"/>
</dbReference>
<dbReference type="Proteomes" id="UP000515743">
    <property type="component" value="Chromosome"/>
</dbReference>
<evidence type="ECO:0000256" key="1">
    <source>
        <dbReference type="SAM" id="Coils"/>
    </source>
</evidence>
<feature type="coiled-coil region" evidence="1">
    <location>
        <begin position="101"/>
        <end position="142"/>
    </location>
</feature>
<feature type="domain" description="C4-type zinc ribbon" evidence="3">
    <location>
        <begin position="198"/>
        <end position="232"/>
    </location>
</feature>
<dbReference type="Pfam" id="PF02591">
    <property type="entry name" value="Zn_ribbon_9"/>
    <property type="match status" value="1"/>
</dbReference>
<dbReference type="AlphaFoldDB" id="A0A7G7CS95"/>
<feature type="domain" description="CT398-like coiled coil hairpin" evidence="4">
    <location>
        <begin position="30"/>
        <end position="186"/>
    </location>
</feature>
<dbReference type="KEGG" id="cik:H0194_02445"/>
<organism evidence="5 6">
    <name type="scientific">Corynebacterium incognita</name>
    <dbReference type="NCBI Taxonomy" id="2754725"/>
    <lineage>
        <taxon>Bacteria</taxon>
        <taxon>Bacillati</taxon>
        <taxon>Actinomycetota</taxon>
        <taxon>Actinomycetes</taxon>
        <taxon>Mycobacteriales</taxon>
        <taxon>Corynebacteriaceae</taxon>
        <taxon>Corynebacterium</taxon>
    </lineage>
</organism>
<evidence type="ECO:0000259" key="3">
    <source>
        <dbReference type="Pfam" id="PF02591"/>
    </source>
</evidence>
<keyword evidence="6" id="KW-1185">Reference proteome</keyword>
<keyword evidence="1" id="KW-0175">Coiled coil</keyword>
<evidence type="ECO:0000256" key="2">
    <source>
        <dbReference type="SAM" id="MobiDB-lite"/>
    </source>
</evidence>
<sequence>MKLDKDTQLKLLELANLSRGENTPDSASTNVEAEELQAAKDEHKRALDAAAAAQMAVDDMEAEILRIQEDERKLRRREADNKKQLGAETDPTRRKDIEHDLYSAKSRIADLMSELQEAHNEIHALRQNLDVHGARVDEAKRKVELAQRAADATPVVDEVPREEKIAQLRAQLPADAVAQFDAQRQENLVGVAEFNGRSCNGCFIVLPPANRSAIRNAPADEMPECPECGSFLVRTNAA</sequence>
<dbReference type="Gene3D" id="1.10.287.1490">
    <property type="match status" value="1"/>
</dbReference>
<protein>
    <submittedName>
        <fullName evidence="5">Uncharacterized protein</fullName>
    </submittedName>
</protein>